<proteinExistence type="predicted"/>
<feature type="compositionally biased region" description="Low complexity" evidence="1">
    <location>
        <begin position="125"/>
        <end position="146"/>
    </location>
</feature>
<feature type="compositionally biased region" description="Polar residues" evidence="1">
    <location>
        <begin position="99"/>
        <end position="109"/>
    </location>
</feature>
<evidence type="ECO:0000313" key="3">
    <source>
        <dbReference type="EMBL" id="CBX96684.1"/>
    </source>
</evidence>
<dbReference type="InParanoid" id="E4ZZ89"/>
<protein>
    <submittedName>
        <fullName evidence="3">Uncharacterized protein</fullName>
    </submittedName>
</protein>
<dbReference type="EMBL" id="FP929129">
    <property type="protein sequence ID" value="CBX96684.1"/>
    <property type="molecule type" value="Genomic_DNA"/>
</dbReference>
<evidence type="ECO:0000256" key="1">
    <source>
        <dbReference type="SAM" id="MobiDB-lite"/>
    </source>
</evidence>
<feature type="region of interest" description="Disordered" evidence="1">
    <location>
        <begin position="98"/>
        <end position="160"/>
    </location>
</feature>
<dbReference type="RefSeq" id="XP_003840163.1">
    <property type="nucleotide sequence ID" value="XM_003840115.1"/>
</dbReference>
<organism evidence="4">
    <name type="scientific">Leptosphaeria maculans (strain JN3 / isolate v23.1.3 / race Av1-4-5-6-7-8)</name>
    <name type="common">Blackleg fungus</name>
    <name type="synonym">Phoma lingam</name>
    <dbReference type="NCBI Taxonomy" id="985895"/>
    <lineage>
        <taxon>Eukaryota</taxon>
        <taxon>Fungi</taxon>
        <taxon>Dikarya</taxon>
        <taxon>Ascomycota</taxon>
        <taxon>Pezizomycotina</taxon>
        <taxon>Dothideomycetes</taxon>
        <taxon>Pleosporomycetidae</taxon>
        <taxon>Pleosporales</taxon>
        <taxon>Pleosporineae</taxon>
        <taxon>Leptosphaeriaceae</taxon>
        <taxon>Plenodomus</taxon>
        <taxon>Plenodomus lingam/Leptosphaeria maculans species complex</taxon>
    </lineage>
</organism>
<dbReference type="STRING" id="985895.E4ZZ89"/>
<name>E4ZZ89_LEPMJ</name>
<evidence type="ECO:0000256" key="2">
    <source>
        <dbReference type="SAM" id="SignalP"/>
    </source>
</evidence>
<sequence length="333" mass="34364">MRSFATLACLAVPLFGTVFAEAPAPVSKVDAIYASAHEAFQDLLNALPEDSLHAALDSLEHFKTGVFESYHHGVEHVHDKNPALATKLIVAAVRDLQKRQTPSNGTNTETTAQPPAPSTLPPPESTQASPTPQITPSQQPPASTEASPPPAPTVTSSTGRAVIIPVENTITTGGSTVVQTTEILSEVTASVPVTVVRTNEQGSTVTTTENRPAIIMTTTDSAGRTQVTTSAGNLAPTAGEIVTATNQQGSTFLTTYTPTAGKVSSVKLVTTTGQDGQPMTLTSYAYVDPAQPTQTQGSRPDETRSGQPGLQTAAAARNMAGLAAVGGALALFL</sequence>
<feature type="compositionally biased region" description="Pro residues" evidence="1">
    <location>
        <begin position="114"/>
        <end position="124"/>
    </location>
</feature>
<accession>E4ZZ89</accession>
<dbReference type="VEuPathDB" id="FungiDB:LEMA_P109490.1"/>
<dbReference type="GeneID" id="13290178"/>
<feature type="chain" id="PRO_5003192286" evidence="2">
    <location>
        <begin position="21"/>
        <end position="333"/>
    </location>
</feature>
<keyword evidence="2" id="KW-0732">Signal</keyword>
<keyword evidence="4" id="KW-1185">Reference proteome</keyword>
<dbReference type="AlphaFoldDB" id="E4ZZ89"/>
<dbReference type="OrthoDB" id="5427732at2759"/>
<dbReference type="OMA" id="FRHGIFP"/>
<dbReference type="eggNOG" id="ENOG502SURR">
    <property type="taxonomic scope" value="Eukaryota"/>
</dbReference>
<dbReference type="HOGENOM" id="CLU_754680_0_0_1"/>
<reference evidence="4" key="1">
    <citation type="journal article" date="2011" name="Nat. Commun.">
        <title>Effector diversification within compartments of the Leptosphaeria maculans genome affected by Repeat-Induced Point mutations.</title>
        <authorList>
            <person name="Rouxel T."/>
            <person name="Grandaubert J."/>
            <person name="Hane J.K."/>
            <person name="Hoede C."/>
            <person name="van de Wouw A.P."/>
            <person name="Couloux A."/>
            <person name="Dominguez V."/>
            <person name="Anthouard V."/>
            <person name="Bally P."/>
            <person name="Bourras S."/>
            <person name="Cozijnsen A.J."/>
            <person name="Ciuffetti L.M."/>
            <person name="Degrave A."/>
            <person name="Dilmaghani A."/>
            <person name="Duret L."/>
            <person name="Fudal I."/>
            <person name="Goodwin S.B."/>
            <person name="Gout L."/>
            <person name="Glaser N."/>
            <person name="Linglin J."/>
            <person name="Kema G.H.J."/>
            <person name="Lapalu N."/>
            <person name="Lawrence C.B."/>
            <person name="May K."/>
            <person name="Meyer M."/>
            <person name="Ollivier B."/>
            <person name="Poulain J."/>
            <person name="Schoch C.L."/>
            <person name="Simon A."/>
            <person name="Spatafora J.W."/>
            <person name="Stachowiak A."/>
            <person name="Turgeon B.G."/>
            <person name="Tyler B.M."/>
            <person name="Vincent D."/>
            <person name="Weissenbach J."/>
            <person name="Amselem J."/>
            <person name="Quesneville H."/>
            <person name="Oliver R.P."/>
            <person name="Wincker P."/>
            <person name="Balesdent M.-H."/>
            <person name="Howlett B.J."/>
        </authorList>
    </citation>
    <scope>NUCLEOTIDE SEQUENCE [LARGE SCALE GENOMIC DNA]</scope>
    <source>
        <strain evidence="4">JN3 / isolate v23.1.3 / race Av1-4-5-6-7-8</strain>
    </source>
</reference>
<dbReference type="Proteomes" id="UP000002668">
    <property type="component" value="Genome"/>
</dbReference>
<gene>
    <name evidence="3" type="ORF">LEMA_P109490.1</name>
</gene>
<feature type="region of interest" description="Disordered" evidence="1">
    <location>
        <begin position="286"/>
        <end position="310"/>
    </location>
</feature>
<feature type="signal peptide" evidence="2">
    <location>
        <begin position="1"/>
        <end position="20"/>
    </location>
</feature>
<evidence type="ECO:0000313" key="4">
    <source>
        <dbReference type="Proteomes" id="UP000002668"/>
    </source>
</evidence>